<comment type="caution">
    <text evidence="3">The sequence shown here is derived from an EMBL/GenBank/DDBJ whole genome shotgun (WGS) entry which is preliminary data.</text>
</comment>
<feature type="domain" description="Ubiquitin-like modifier-activating enzyme Atg7 N-terminal" evidence="2">
    <location>
        <begin position="16"/>
        <end position="62"/>
    </location>
</feature>
<dbReference type="Gene3D" id="3.40.140.70">
    <property type="entry name" value="Ubiquitin-like modifier-activating enzyme ATG7 N-terminal domain"/>
    <property type="match status" value="1"/>
</dbReference>
<accession>A0AAP0GGI7</accession>
<evidence type="ECO:0000256" key="1">
    <source>
        <dbReference type="SAM" id="MobiDB-lite"/>
    </source>
</evidence>
<evidence type="ECO:0000313" key="4">
    <source>
        <dbReference type="Proteomes" id="UP001418222"/>
    </source>
</evidence>
<proteinExistence type="predicted"/>
<gene>
    <name evidence="3" type="primary">ATG7</name>
    <name evidence="3" type="ORF">KSP39_PZI001038</name>
</gene>
<dbReference type="InterPro" id="IPR042522">
    <property type="entry name" value="Atg7_N_1"/>
</dbReference>
<evidence type="ECO:0000313" key="3">
    <source>
        <dbReference type="EMBL" id="KAK8957811.1"/>
    </source>
</evidence>
<feature type="region of interest" description="Disordered" evidence="1">
    <location>
        <begin position="1"/>
        <end position="20"/>
    </location>
</feature>
<dbReference type="InterPro" id="IPR032197">
    <property type="entry name" value="Atg7_N"/>
</dbReference>
<protein>
    <submittedName>
        <fullName evidence="3">Ubiquitin-like modifier-activating enzyme atg7</fullName>
    </submittedName>
</protein>
<keyword evidence="4" id="KW-1185">Reference proteome</keyword>
<dbReference type="EMBL" id="JBBWWQ010000001">
    <property type="protein sequence ID" value="KAK8957811.1"/>
    <property type="molecule type" value="Genomic_DNA"/>
</dbReference>
<dbReference type="Pfam" id="PF16420">
    <property type="entry name" value="ATG7_N"/>
    <property type="match status" value="1"/>
</dbReference>
<organism evidence="3 4">
    <name type="scientific">Platanthera zijinensis</name>
    <dbReference type="NCBI Taxonomy" id="2320716"/>
    <lineage>
        <taxon>Eukaryota</taxon>
        <taxon>Viridiplantae</taxon>
        <taxon>Streptophyta</taxon>
        <taxon>Embryophyta</taxon>
        <taxon>Tracheophyta</taxon>
        <taxon>Spermatophyta</taxon>
        <taxon>Magnoliopsida</taxon>
        <taxon>Liliopsida</taxon>
        <taxon>Asparagales</taxon>
        <taxon>Orchidaceae</taxon>
        <taxon>Orchidoideae</taxon>
        <taxon>Orchideae</taxon>
        <taxon>Orchidinae</taxon>
        <taxon>Platanthera</taxon>
    </lineage>
</organism>
<feature type="compositionally biased region" description="Polar residues" evidence="1">
    <location>
        <begin position="7"/>
        <end position="20"/>
    </location>
</feature>
<sequence>MAESLPNDASEQSTPLQSVNCNRNRCPVPGILYNTNTLDSFHTLAKNALPKAEAKKVISLALKGRNPLQLFDQVPCHQNIYFLREIQQHFGLWTSGTGIVDSWSFISFYLDPRAQAGPW</sequence>
<dbReference type="AlphaFoldDB" id="A0AAP0GGI7"/>
<dbReference type="Proteomes" id="UP001418222">
    <property type="component" value="Unassembled WGS sequence"/>
</dbReference>
<name>A0AAP0GGI7_9ASPA</name>
<reference evidence="3 4" key="1">
    <citation type="journal article" date="2022" name="Nat. Plants">
        <title>Genomes of leafy and leafless Platanthera orchids illuminate the evolution of mycoheterotrophy.</title>
        <authorList>
            <person name="Li M.H."/>
            <person name="Liu K.W."/>
            <person name="Li Z."/>
            <person name="Lu H.C."/>
            <person name="Ye Q.L."/>
            <person name="Zhang D."/>
            <person name="Wang J.Y."/>
            <person name="Li Y.F."/>
            <person name="Zhong Z.M."/>
            <person name="Liu X."/>
            <person name="Yu X."/>
            <person name="Liu D.K."/>
            <person name="Tu X.D."/>
            <person name="Liu B."/>
            <person name="Hao Y."/>
            <person name="Liao X.Y."/>
            <person name="Jiang Y.T."/>
            <person name="Sun W.H."/>
            <person name="Chen J."/>
            <person name="Chen Y.Q."/>
            <person name="Ai Y."/>
            <person name="Zhai J.W."/>
            <person name="Wu S.S."/>
            <person name="Zhou Z."/>
            <person name="Hsiao Y.Y."/>
            <person name="Wu W.L."/>
            <person name="Chen Y.Y."/>
            <person name="Lin Y.F."/>
            <person name="Hsu J.L."/>
            <person name="Li C.Y."/>
            <person name="Wang Z.W."/>
            <person name="Zhao X."/>
            <person name="Zhong W.Y."/>
            <person name="Ma X.K."/>
            <person name="Ma L."/>
            <person name="Huang J."/>
            <person name="Chen G.Z."/>
            <person name="Huang M.Z."/>
            <person name="Huang L."/>
            <person name="Peng D.H."/>
            <person name="Luo Y.B."/>
            <person name="Zou S.Q."/>
            <person name="Chen S.P."/>
            <person name="Lan S."/>
            <person name="Tsai W.C."/>
            <person name="Van de Peer Y."/>
            <person name="Liu Z.J."/>
        </authorList>
    </citation>
    <scope>NUCLEOTIDE SEQUENCE [LARGE SCALE GENOMIC DNA]</scope>
    <source>
        <strain evidence="3">Lor287</strain>
    </source>
</reference>
<evidence type="ECO:0000259" key="2">
    <source>
        <dbReference type="Pfam" id="PF16420"/>
    </source>
</evidence>